<organism evidence="2 3">
    <name type="scientific">Actinocatenispora sera</name>
    <dbReference type="NCBI Taxonomy" id="390989"/>
    <lineage>
        <taxon>Bacteria</taxon>
        <taxon>Bacillati</taxon>
        <taxon>Actinomycetota</taxon>
        <taxon>Actinomycetes</taxon>
        <taxon>Micromonosporales</taxon>
        <taxon>Micromonosporaceae</taxon>
        <taxon>Actinocatenispora</taxon>
    </lineage>
</organism>
<dbReference type="Proteomes" id="UP000680750">
    <property type="component" value="Chromosome"/>
</dbReference>
<dbReference type="InterPro" id="IPR002934">
    <property type="entry name" value="Polymerase_NTP_transf_dom"/>
</dbReference>
<feature type="domain" description="Polymerase nucleotidyl transferase" evidence="1">
    <location>
        <begin position="11"/>
        <end position="61"/>
    </location>
</feature>
<dbReference type="AlphaFoldDB" id="A0A810L7R2"/>
<dbReference type="OrthoDB" id="4184922at2"/>
<dbReference type="SUPFAM" id="SSF81301">
    <property type="entry name" value="Nucleotidyltransferase"/>
    <property type="match status" value="1"/>
</dbReference>
<reference evidence="2" key="1">
    <citation type="submission" date="2020-08" db="EMBL/GenBank/DDBJ databases">
        <title>Whole genome shotgun sequence of Actinocatenispora sera NBRC 101916.</title>
        <authorList>
            <person name="Komaki H."/>
            <person name="Tamura T."/>
        </authorList>
    </citation>
    <scope>NUCLEOTIDE SEQUENCE</scope>
    <source>
        <strain evidence="2">NBRC 101916</strain>
    </source>
</reference>
<protein>
    <submittedName>
        <fullName evidence="2">Nucleotidyltransferase</fullName>
    </submittedName>
</protein>
<accession>A0A810L7R2</accession>
<dbReference type="CDD" id="cd05403">
    <property type="entry name" value="NT_KNTase_like"/>
    <property type="match status" value="1"/>
</dbReference>
<keyword evidence="3" id="KW-1185">Reference proteome</keyword>
<name>A0A810L7R2_9ACTN</name>
<evidence type="ECO:0000259" key="1">
    <source>
        <dbReference type="Pfam" id="PF01909"/>
    </source>
</evidence>
<gene>
    <name evidence="2" type="ORF">Asera_53850</name>
</gene>
<dbReference type="EMBL" id="AP023354">
    <property type="protein sequence ID" value="BCJ31277.1"/>
    <property type="molecule type" value="Genomic_DNA"/>
</dbReference>
<evidence type="ECO:0000313" key="2">
    <source>
        <dbReference type="EMBL" id="BCJ31277.1"/>
    </source>
</evidence>
<evidence type="ECO:0000313" key="3">
    <source>
        <dbReference type="Proteomes" id="UP000680750"/>
    </source>
</evidence>
<proteinExistence type="predicted"/>
<dbReference type="KEGG" id="aser:Asera_53850"/>
<dbReference type="GO" id="GO:0016779">
    <property type="term" value="F:nucleotidyltransferase activity"/>
    <property type="evidence" value="ECO:0007669"/>
    <property type="project" value="InterPro"/>
</dbReference>
<dbReference type="Pfam" id="PF01909">
    <property type="entry name" value="NTP_transf_2"/>
    <property type="match status" value="1"/>
</dbReference>
<sequence length="244" mass="27294">MSTSPVQPLLDRFVTDLREAVGPVAVWAHGSLALGDHQPGRSDLDLLAVVDSAPDRDRIGRLHRRLDAEPFADKLHCSYLRRDQLTDPGRRHLTWAHRHLLERPVTPVTRRELAVGGHTLYGPEPVELIPDVTDAQLAAFVRTDLAEFWRPATRHPTWWLRDVWVDLGPLTVARAGVTLTQGRLISKGEALRLLSATGAPAPLCDDIRRRRYETPARLGPLARLRRGGLARHLVRERIDALLAG</sequence>
<dbReference type="RefSeq" id="WP_030444425.1">
    <property type="nucleotide sequence ID" value="NZ_AP023354.1"/>
</dbReference>
<dbReference type="Gene3D" id="3.30.460.10">
    <property type="entry name" value="Beta Polymerase, domain 2"/>
    <property type="match status" value="1"/>
</dbReference>
<dbReference type="InterPro" id="IPR043519">
    <property type="entry name" value="NT_sf"/>
</dbReference>